<dbReference type="STRING" id="4781.A0A0P1A6R9"/>
<proteinExistence type="predicted"/>
<accession>A0A0P1A6R9</accession>
<dbReference type="InterPro" id="IPR036457">
    <property type="entry name" value="PPM-type-like_dom_sf"/>
</dbReference>
<name>A0A0P1A6R9_PLAHL</name>
<dbReference type="AlphaFoldDB" id="A0A0P1A6R9"/>
<dbReference type="GeneID" id="59052748"/>
<keyword evidence="3" id="KW-1185">Reference proteome</keyword>
<dbReference type="PANTHER" id="PTHR47992">
    <property type="entry name" value="PROTEIN PHOSPHATASE"/>
    <property type="match status" value="1"/>
</dbReference>
<evidence type="ECO:0000313" key="3">
    <source>
        <dbReference type="Proteomes" id="UP000054928"/>
    </source>
</evidence>
<dbReference type="Gene3D" id="3.60.40.10">
    <property type="entry name" value="PPM-type phosphatase domain"/>
    <property type="match status" value="1"/>
</dbReference>
<dbReference type="Proteomes" id="UP000054928">
    <property type="component" value="Unassembled WGS sequence"/>
</dbReference>
<dbReference type="InterPro" id="IPR015655">
    <property type="entry name" value="PP2C"/>
</dbReference>
<dbReference type="Pfam" id="PF00481">
    <property type="entry name" value="PP2C"/>
    <property type="match status" value="1"/>
</dbReference>
<organism evidence="2 3">
    <name type="scientific">Plasmopara halstedii</name>
    <name type="common">Downy mildew of sunflower</name>
    <dbReference type="NCBI Taxonomy" id="4781"/>
    <lineage>
        <taxon>Eukaryota</taxon>
        <taxon>Sar</taxon>
        <taxon>Stramenopiles</taxon>
        <taxon>Oomycota</taxon>
        <taxon>Peronosporomycetes</taxon>
        <taxon>Peronosporales</taxon>
        <taxon>Peronosporaceae</taxon>
        <taxon>Plasmopara</taxon>
    </lineage>
</organism>
<sequence length="62" mass="6896">MVLYVKGVDRVNGCLAVARAFGDAELSQLVIADPEVTVYELYREDEFIVMASDGLWDVLTND</sequence>
<dbReference type="GO" id="GO:0004722">
    <property type="term" value="F:protein serine/threonine phosphatase activity"/>
    <property type="evidence" value="ECO:0007669"/>
    <property type="project" value="InterPro"/>
</dbReference>
<dbReference type="EMBL" id="CCYD01000178">
    <property type="protein sequence ID" value="CEG36263.1"/>
    <property type="molecule type" value="Genomic_DNA"/>
</dbReference>
<evidence type="ECO:0000259" key="1">
    <source>
        <dbReference type="PROSITE" id="PS51746"/>
    </source>
</evidence>
<dbReference type="PROSITE" id="PS51746">
    <property type="entry name" value="PPM_2"/>
    <property type="match status" value="1"/>
</dbReference>
<dbReference type="SUPFAM" id="SSF81606">
    <property type="entry name" value="PP2C-like"/>
    <property type="match status" value="1"/>
</dbReference>
<dbReference type="RefSeq" id="XP_036262993.1">
    <property type="nucleotide sequence ID" value="XM_036407177.1"/>
</dbReference>
<protein>
    <submittedName>
        <fullName evidence="2">Probable protein partial</fullName>
    </submittedName>
</protein>
<dbReference type="OrthoDB" id="416093at2759"/>
<evidence type="ECO:0000313" key="2">
    <source>
        <dbReference type="EMBL" id="CEG36263.1"/>
    </source>
</evidence>
<dbReference type="InterPro" id="IPR001932">
    <property type="entry name" value="PPM-type_phosphatase-like_dom"/>
</dbReference>
<reference evidence="3" key="1">
    <citation type="submission" date="2014-09" db="EMBL/GenBank/DDBJ databases">
        <authorList>
            <person name="Sharma Rahul"/>
            <person name="Thines Marco"/>
        </authorList>
    </citation>
    <scope>NUCLEOTIDE SEQUENCE [LARGE SCALE GENOMIC DNA]</scope>
</reference>
<feature type="domain" description="PPM-type phosphatase" evidence="1">
    <location>
        <begin position="1"/>
        <end position="62"/>
    </location>
</feature>